<keyword evidence="1" id="KW-0411">Iron-sulfur</keyword>
<dbReference type="Pfam" id="PF03104">
    <property type="entry name" value="DNA_pol_B_exo1"/>
    <property type="match status" value="1"/>
</dbReference>
<keyword evidence="1" id="KW-0808">Transferase</keyword>
<dbReference type="GO" id="GO:0000278">
    <property type="term" value="P:mitotic cell cycle"/>
    <property type="evidence" value="ECO:0007669"/>
    <property type="project" value="TreeGrafter"/>
</dbReference>
<name>A0A1A8WQR8_PLAOA</name>
<dbReference type="GO" id="GO:0008310">
    <property type="term" value="F:single-stranded DNA 3'-5' DNA exonuclease activity"/>
    <property type="evidence" value="ECO:0007669"/>
    <property type="project" value="TreeGrafter"/>
</dbReference>
<gene>
    <name evidence="4" type="ORF">POVCU2_0094430</name>
</gene>
<keyword evidence="1" id="KW-0408">Iron</keyword>
<dbReference type="Proteomes" id="UP000078560">
    <property type="component" value="Unassembled WGS sequence"/>
</dbReference>
<evidence type="ECO:0000313" key="4">
    <source>
        <dbReference type="EMBL" id="SBS95247.1"/>
    </source>
</evidence>
<dbReference type="PANTHER" id="PTHR10670">
    <property type="entry name" value="DNA POLYMERASE EPSILON CATALYTIC SUBUNIT A"/>
    <property type="match status" value="1"/>
</dbReference>
<feature type="non-terminal residue" evidence="4">
    <location>
        <position position="280"/>
    </location>
</feature>
<dbReference type="GO" id="GO:0003887">
    <property type="term" value="F:DNA-directed DNA polymerase activity"/>
    <property type="evidence" value="ECO:0007669"/>
    <property type="project" value="UniProtKB-KW"/>
</dbReference>
<keyword evidence="1" id="KW-0479">Metal-binding</keyword>
<feature type="compositionally biased region" description="Basic and acidic residues" evidence="2">
    <location>
        <begin position="137"/>
        <end position="147"/>
    </location>
</feature>
<reference evidence="5" key="1">
    <citation type="submission" date="2016-05" db="EMBL/GenBank/DDBJ databases">
        <authorList>
            <person name="Naeem Raeece"/>
        </authorList>
    </citation>
    <scope>NUCLEOTIDE SEQUENCE [LARGE SCALE GENOMIC DNA]</scope>
</reference>
<sequence>VHMYFVSDNNKTWRLTLFYRPYFYLKTKNIYNYEAVSNYLKKELGKYNVEIEFVKKDDISLFDHLNKKRSYLNNIFFKLSFDTIENLVRSRSFLERIIERNKKSKDDNNDKHIFNDDELSYSKLEFSCKNDTYVKYEQGNDDKEKEQVNGLTNNDDKNKDNYNNTETDTKQKGNKFTNNENGSSGGNTLETSNNILNMNDIIVNMKKIILSKEEIMSEIIELYEYDVKYTTRLCIDKNIRCGLWYKVTRLEDELYTEEIYFEVLKKEILAPLNVLAWDIE</sequence>
<dbReference type="EMBL" id="FLQU01001984">
    <property type="protein sequence ID" value="SBS95247.1"/>
    <property type="molecule type" value="Genomic_DNA"/>
</dbReference>
<dbReference type="InterPro" id="IPR012337">
    <property type="entry name" value="RNaseH-like_sf"/>
</dbReference>
<keyword evidence="1" id="KW-0863">Zinc-finger</keyword>
<dbReference type="GO" id="GO:0006287">
    <property type="term" value="P:base-excision repair, gap-filling"/>
    <property type="evidence" value="ECO:0007669"/>
    <property type="project" value="TreeGrafter"/>
</dbReference>
<dbReference type="EC" id="2.7.7.7" evidence="1"/>
<dbReference type="GO" id="GO:0003677">
    <property type="term" value="F:DNA binding"/>
    <property type="evidence" value="ECO:0007669"/>
    <property type="project" value="UniProtKB-KW"/>
</dbReference>
<keyword evidence="1" id="KW-0235">DNA replication</keyword>
<accession>A0A1A8WQR8</accession>
<dbReference type="PANTHER" id="PTHR10670:SF0">
    <property type="entry name" value="DNA POLYMERASE EPSILON CATALYTIC SUBUNIT A"/>
    <property type="match status" value="1"/>
</dbReference>
<dbReference type="AlphaFoldDB" id="A0A1A8WQR8"/>
<dbReference type="GO" id="GO:0008622">
    <property type="term" value="C:epsilon DNA polymerase complex"/>
    <property type="evidence" value="ECO:0007669"/>
    <property type="project" value="InterPro"/>
</dbReference>
<comment type="similarity">
    <text evidence="1">Belongs to the DNA polymerase type-B family.</text>
</comment>
<keyword evidence="1" id="KW-0239">DNA-directed DNA polymerase</keyword>
<dbReference type="InterPro" id="IPR006133">
    <property type="entry name" value="DNA-dir_DNA_pol_B_exonuc"/>
</dbReference>
<feature type="non-terminal residue" evidence="4">
    <location>
        <position position="1"/>
    </location>
</feature>
<dbReference type="GO" id="GO:0006297">
    <property type="term" value="P:nucleotide-excision repair, DNA gap filling"/>
    <property type="evidence" value="ECO:0007669"/>
    <property type="project" value="TreeGrafter"/>
</dbReference>
<keyword evidence="1" id="KW-0238">DNA-binding</keyword>
<comment type="subcellular location">
    <subcellularLocation>
        <location evidence="1">Nucleus</location>
    </subcellularLocation>
</comment>
<keyword evidence="1" id="KW-0539">Nucleus</keyword>
<organism evidence="4 5">
    <name type="scientific">Plasmodium ovale curtisi</name>
    <dbReference type="NCBI Taxonomy" id="864141"/>
    <lineage>
        <taxon>Eukaryota</taxon>
        <taxon>Sar</taxon>
        <taxon>Alveolata</taxon>
        <taxon>Apicomplexa</taxon>
        <taxon>Aconoidasida</taxon>
        <taxon>Haemosporida</taxon>
        <taxon>Plasmodiidae</taxon>
        <taxon>Plasmodium</taxon>
        <taxon>Plasmodium (Plasmodium)</taxon>
    </lineage>
</organism>
<protein>
    <recommendedName>
        <fullName evidence="1">DNA polymerase epsilon catalytic subunit</fullName>
        <ecNumber evidence="1">2.7.7.7</ecNumber>
    </recommendedName>
</protein>
<evidence type="ECO:0000256" key="2">
    <source>
        <dbReference type="SAM" id="MobiDB-lite"/>
    </source>
</evidence>
<dbReference type="SUPFAM" id="SSF53098">
    <property type="entry name" value="Ribonuclease H-like"/>
    <property type="match status" value="1"/>
</dbReference>
<comment type="catalytic activity">
    <reaction evidence="1">
        <text>DNA(n) + a 2'-deoxyribonucleoside 5'-triphosphate = DNA(n+1) + diphosphate</text>
        <dbReference type="Rhea" id="RHEA:22508"/>
        <dbReference type="Rhea" id="RHEA-COMP:17339"/>
        <dbReference type="Rhea" id="RHEA-COMP:17340"/>
        <dbReference type="ChEBI" id="CHEBI:33019"/>
        <dbReference type="ChEBI" id="CHEBI:61560"/>
        <dbReference type="ChEBI" id="CHEBI:173112"/>
        <dbReference type="EC" id="2.7.7.7"/>
    </reaction>
</comment>
<keyword evidence="1" id="KW-0004">4Fe-4S</keyword>
<dbReference type="GO" id="GO:0045004">
    <property type="term" value="P:DNA replication proofreading"/>
    <property type="evidence" value="ECO:0007669"/>
    <property type="project" value="TreeGrafter"/>
</dbReference>
<keyword evidence="1" id="KW-0548">Nucleotidyltransferase</keyword>
<dbReference type="GO" id="GO:0008270">
    <property type="term" value="F:zinc ion binding"/>
    <property type="evidence" value="ECO:0007669"/>
    <property type="project" value="UniProtKB-KW"/>
</dbReference>
<evidence type="ECO:0000256" key="1">
    <source>
        <dbReference type="RuleBase" id="RU365029"/>
    </source>
</evidence>
<dbReference type="InterPro" id="IPR029703">
    <property type="entry name" value="POL2"/>
</dbReference>
<comment type="function">
    <text evidence="1">DNA polymerase II participates in chromosomal DNA replication.</text>
</comment>
<keyword evidence="1" id="KW-0862">Zinc</keyword>
<feature type="region of interest" description="Disordered" evidence="2">
    <location>
        <begin position="137"/>
        <end position="188"/>
    </location>
</feature>
<dbReference type="GO" id="GO:0051539">
    <property type="term" value="F:4 iron, 4 sulfur cluster binding"/>
    <property type="evidence" value="ECO:0007669"/>
    <property type="project" value="UniProtKB-KW"/>
</dbReference>
<comment type="cofactor">
    <cofactor evidence="1">
        <name>[4Fe-4S] cluster</name>
        <dbReference type="ChEBI" id="CHEBI:49883"/>
    </cofactor>
</comment>
<evidence type="ECO:0000259" key="3">
    <source>
        <dbReference type="Pfam" id="PF03104"/>
    </source>
</evidence>
<dbReference type="GO" id="GO:0006272">
    <property type="term" value="P:leading strand elongation"/>
    <property type="evidence" value="ECO:0007669"/>
    <property type="project" value="TreeGrafter"/>
</dbReference>
<feature type="domain" description="DNA-directed DNA polymerase family B exonuclease" evidence="3">
    <location>
        <begin position="221"/>
        <end position="280"/>
    </location>
</feature>
<evidence type="ECO:0000313" key="5">
    <source>
        <dbReference type="Proteomes" id="UP000078560"/>
    </source>
</evidence>
<proteinExistence type="inferred from homology"/>